<evidence type="ECO:0000313" key="2">
    <source>
        <dbReference type="Proteomes" id="UP001300012"/>
    </source>
</evidence>
<accession>A0ABT1YGQ3</accession>
<keyword evidence="2" id="KW-1185">Reference proteome</keyword>
<name>A0ABT1YGQ3_9BACL</name>
<comment type="caution">
    <text evidence="1">The sequence shown here is derived from an EMBL/GenBank/DDBJ whole genome shotgun (WGS) entry which is preliminary data.</text>
</comment>
<reference evidence="1 2" key="1">
    <citation type="submission" date="2022-08" db="EMBL/GenBank/DDBJ databases">
        <title>Paenibacillus endoradicis sp. nov., Paenibacillus radicibacter sp. nov and Paenibacillus pararadicis sp. nov., three cold-adapted plant growth-promoting bacteria isolated from root of Larix gmelinii in Great Khingan.</title>
        <authorList>
            <person name="Xue H."/>
        </authorList>
    </citation>
    <scope>NUCLEOTIDE SEQUENCE [LARGE SCALE GENOMIC DNA]</scope>
    <source>
        <strain evidence="1 2">N5-1-1-5</strain>
    </source>
</reference>
<dbReference type="Proteomes" id="UP001300012">
    <property type="component" value="Unassembled WGS sequence"/>
</dbReference>
<evidence type="ECO:0000313" key="1">
    <source>
        <dbReference type="EMBL" id="MCR8632372.1"/>
    </source>
</evidence>
<proteinExistence type="predicted"/>
<dbReference type="EMBL" id="JANQBD010000009">
    <property type="protein sequence ID" value="MCR8632372.1"/>
    <property type="molecule type" value="Genomic_DNA"/>
</dbReference>
<organism evidence="1 2">
    <name type="scientific">Paenibacillus radicis</name>
    <name type="common">ex Xue et al. 2023</name>
    <dbReference type="NCBI Taxonomy" id="2972489"/>
    <lineage>
        <taxon>Bacteria</taxon>
        <taxon>Bacillati</taxon>
        <taxon>Bacillota</taxon>
        <taxon>Bacilli</taxon>
        <taxon>Bacillales</taxon>
        <taxon>Paenibacillaceae</taxon>
        <taxon>Paenibacillus</taxon>
    </lineage>
</organism>
<gene>
    <name evidence="1" type="ORF">NV381_14285</name>
</gene>
<sequence length="198" mass="22907">MILELIGKQYEFENNTEEIPSILQTIESSVSTHSLYVQSIVVDEQEVHVPLDDYILEHIETVDRIEIITVDHKEMVSSLVSEGTDYLARALPSMNRLADLFYQNPDKETWARLDHFLEAIGWFDTILGTLSQVFTEDTNIDTIRNDLQARLVDFQESLLNQDTVLIADMIIYEFMPLFENLQTSLDAIKNEVKEYDTN</sequence>
<protein>
    <submittedName>
        <fullName evidence="1">Uncharacterized protein</fullName>
    </submittedName>
</protein>
<dbReference type="RefSeq" id="WP_258213958.1">
    <property type="nucleotide sequence ID" value="NZ_JANQBD010000009.1"/>
</dbReference>